<dbReference type="InterPro" id="IPR002110">
    <property type="entry name" value="Ankyrin_rpt"/>
</dbReference>
<dbReference type="Pfam" id="PF12796">
    <property type="entry name" value="Ank_2"/>
    <property type="match status" value="1"/>
</dbReference>
<dbReference type="EMBL" id="JABAYA010000002">
    <property type="protein sequence ID" value="KAF7732525.1"/>
    <property type="molecule type" value="Genomic_DNA"/>
</dbReference>
<dbReference type="AlphaFoldDB" id="A0A8H7EU87"/>
<dbReference type="PROSITE" id="PS50297">
    <property type="entry name" value="ANK_REP_REGION"/>
    <property type="match status" value="1"/>
</dbReference>
<dbReference type="OrthoDB" id="194358at2759"/>
<accession>A0A8H7EU87</accession>
<evidence type="ECO:0000256" key="3">
    <source>
        <dbReference type="PROSITE-ProRule" id="PRU00023"/>
    </source>
</evidence>
<sequence>MSSMQAKEDYILLVESLQMGWSRQGEYEYETKEEDDEGVKGMGNAVSSMAREEDESDDDLFSAARQNALEKVKEYIVQGQDINEQDDNATLHYACDRGHLEMAQLLKELGADINAKTHDTETPLHYGTFGNQAADKADKRNYIACISDQLEVAVWLVQNNCDLSVRDAEGLTAFEQADSGFVERVQSSCNM</sequence>
<feature type="repeat" description="ANK" evidence="3">
    <location>
        <begin position="86"/>
        <end position="118"/>
    </location>
</feature>
<protein>
    <submittedName>
        <fullName evidence="6">Acyl-CoA binding domain-containing protein 6</fullName>
    </submittedName>
</protein>
<dbReference type="SUPFAM" id="SSF48403">
    <property type="entry name" value="Ankyrin repeat"/>
    <property type="match status" value="1"/>
</dbReference>
<feature type="region of interest" description="Disordered" evidence="4">
    <location>
        <begin position="28"/>
        <end position="57"/>
    </location>
</feature>
<feature type="domain" description="ACB" evidence="5">
    <location>
        <begin position="1"/>
        <end position="23"/>
    </location>
</feature>
<dbReference type="Gene3D" id="1.25.40.20">
    <property type="entry name" value="Ankyrin repeat-containing domain"/>
    <property type="match status" value="1"/>
</dbReference>
<comment type="caution">
    <text evidence="6">The sequence shown here is derived from an EMBL/GenBank/DDBJ whole genome shotgun (WGS) entry which is preliminary data.</text>
</comment>
<evidence type="ECO:0000256" key="4">
    <source>
        <dbReference type="SAM" id="MobiDB-lite"/>
    </source>
</evidence>
<reference evidence="6" key="1">
    <citation type="submission" date="2020-01" db="EMBL/GenBank/DDBJ databases">
        <title>Genome Sequencing of Three Apophysomyces-Like Fungal Strains Confirms a Novel Fungal Genus in the Mucoromycota with divergent Burkholderia-like Endosymbiotic Bacteria.</title>
        <authorList>
            <person name="Stajich J.E."/>
            <person name="Macias A.M."/>
            <person name="Carter-House D."/>
            <person name="Lovett B."/>
            <person name="Kasson L.R."/>
            <person name="Berry K."/>
            <person name="Grigoriev I."/>
            <person name="Chang Y."/>
            <person name="Spatafora J."/>
            <person name="Kasson M.T."/>
        </authorList>
    </citation>
    <scope>NUCLEOTIDE SEQUENCE</scope>
    <source>
        <strain evidence="6">NRRL A-21654</strain>
    </source>
</reference>
<keyword evidence="1" id="KW-0677">Repeat</keyword>
<dbReference type="InterPro" id="IPR036770">
    <property type="entry name" value="Ankyrin_rpt-contain_sf"/>
</dbReference>
<dbReference type="SMART" id="SM00248">
    <property type="entry name" value="ANK"/>
    <property type="match status" value="2"/>
</dbReference>
<dbReference type="InterPro" id="IPR000582">
    <property type="entry name" value="Acyl-CoA-binding_protein"/>
</dbReference>
<dbReference type="GO" id="GO:0000062">
    <property type="term" value="F:fatty-acyl-CoA binding"/>
    <property type="evidence" value="ECO:0007669"/>
    <property type="project" value="InterPro"/>
</dbReference>
<keyword evidence="7" id="KW-1185">Reference proteome</keyword>
<evidence type="ECO:0000256" key="1">
    <source>
        <dbReference type="ARBA" id="ARBA00022737"/>
    </source>
</evidence>
<evidence type="ECO:0000313" key="6">
    <source>
        <dbReference type="EMBL" id="KAF7732525.1"/>
    </source>
</evidence>
<dbReference type="PROSITE" id="PS51228">
    <property type="entry name" value="ACB_2"/>
    <property type="match status" value="1"/>
</dbReference>
<name>A0A8H7EU87_9FUNG</name>
<organism evidence="6 7">
    <name type="scientific">Apophysomyces ossiformis</name>
    <dbReference type="NCBI Taxonomy" id="679940"/>
    <lineage>
        <taxon>Eukaryota</taxon>
        <taxon>Fungi</taxon>
        <taxon>Fungi incertae sedis</taxon>
        <taxon>Mucoromycota</taxon>
        <taxon>Mucoromycotina</taxon>
        <taxon>Mucoromycetes</taxon>
        <taxon>Mucorales</taxon>
        <taxon>Mucorineae</taxon>
        <taxon>Mucoraceae</taxon>
        <taxon>Apophysomyces</taxon>
    </lineage>
</organism>
<dbReference type="Proteomes" id="UP000605846">
    <property type="component" value="Unassembled WGS sequence"/>
</dbReference>
<dbReference type="PROSITE" id="PS50088">
    <property type="entry name" value="ANK_REPEAT"/>
    <property type="match status" value="1"/>
</dbReference>
<dbReference type="PANTHER" id="PTHR24171">
    <property type="entry name" value="ANKYRIN REPEAT DOMAIN-CONTAINING PROTEIN 39-RELATED"/>
    <property type="match status" value="1"/>
</dbReference>
<evidence type="ECO:0000256" key="2">
    <source>
        <dbReference type="ARBA" id="ARBA00023043"/>
    </source>
</evidence>
<evidence type="ECO:0000313" key="7">
    <source>
        <dbReference type="Proteomes" id="UP000605846"/>
    </source>
</evidence>
<gene>
    <name evidence="6" type="primary">ACBD6</name>
    <name evidence="6" type="ORF">EC973_003272</name>
</gene>
<evidence type="ECO:0000259" key="5">
    <source>
        <dbReference type="PROSITE" id="PS51228"/>
    </source>
</evidence>
<keyword evidence="2 3" id="KW-0040">ANK repeat</keyword>
<proteinExistence type="predicted"/>
<dbReference type="PANTHER" id="PTHR24171:SF9">
    <property type="entry name" value="ANKYRIN REPEAT DOMAIN-CONTAINING PROTEIN 39"/>
    <property type="match status" value="1"/>
</dbReference>